<keyword evidence="2 4" id="KW-0479">Metal-binding</keyword>
<dbReference type="InterPro" id="IPR000198">
    <property type="entry name" value="RhoGAP_dom"/>
</dbReference>
<dbReference type="GO" id="GO:0007165">
    <property type="term" value="P:signal transduction"/>
    <property type="evidence" value="ECO:0007669"/>
    <property type="project" value="InterPro"/>
</dbReference>
<dbReference type="CDD" id="cd09392">
    <property type="entry name" value="LIM2_Lrg1p_like"/>
    <property type="match status" value="1"/>
</dbReference>
<feature type="region of interest" description="Disordered" evidence="5">
    <location>
        <begin position="846"/>
        <end position="921"/>
    </location>
</feature>
<dbReference type="GO" id="GO:0005096">
    <property type="term" value="F:GTPase activator activity"/>
    <property type="evidence" value="ECO:0007669"/>
    <property type="project" value="UniProtKB-KW"/>
</dbReference>
<dbReference type="SMART" id="SM00324">
    <property type="entry name" value="RhoGAP"/>
    <property type="match status" value="1"/>
</dbReference>
<dbReference type="SUPFAM" id="SSF48350">
    <property type="entry name" value="GTPase activation domain, GAP"/>
    <property type="match status" value="1"/>
</dbReference>
<gene>
    <name evidence="8" type="ORF">HDU87_000238</name>
</gene>
<dbReference type="Proteomes" id="UP001212152">
    <property type="component" value="Unassembled WGS sequence"/>
</dbReference>
<dbReference type="Pfam" id="PF00412">
    <property type="entry name" value="LIM"/>
    <property type="match status" value="2"/>
</dbReference>
<evidence type="ECO:0000313" key="8">
    <source>
        <dbReference type="EMBL" id="KAJ3185614.1"/>
    </source>
</evidence>
<evidence type="ECO:0000259" key="7">
    <source>
        <dbReference type="PROSITE" id="PS50238"/>
    </source>
</evidence>
<evidence type="ECO:0008006" key="10">
    <source>
        <dbReference type="Google" id="ProtNLM"/>
    </source>
</evidence>
<dbReference type="PANTHER" id="PTHR14963">
    <property type="entry name" value="RHO GTPASE ACTIVATING PROTEIN 18,19-RELATED"/>
    <property type="match status" value="1"/>
</dbReference>
<feature type="region of interest" description="Disordered" evidence="5">
    <location>
        <begin position="534"/>
        <end position="567"/>
    </location>
</feature>
<evidence type="ECO:0000256" key="5">
    <source>
        <dbReference type="SAM" id="MobiDB-lite"/>
    </source>
</evidence>
<feature type="domain" description="LIM zinc-binding" evidence="6">
    <location>
        <begin position="20"/>
        <end position="82"/>
    </location>
</feature>
<evidence type="ECO:0000256" key="3">
    <source>
        <dbReference type="ARBA" id="ARBA00022833"/>
    </source>
</evidence>
<feature type="domain" description="LIM zinc-binding" evidence="6">
    <location>
        <begin position="83"/>
        <end position="143"/>
    </location>
</feature>
<feature type="domain" description="LIM zinc-binding" evidence="6">
    <location>
        <begin position="386"/>
        <end position="449"/>
    </location>
</feature>
<evidence type="ECO:0000256" key="1">
    <source>
        <dbReference type="ARBA" id="ARBA00022468"/>
    </source>
</evidence>
<organism evidence="8 9">
    <name type="scientific">Geranomyces variabilis</name>
    <dbReference type="NCBI Taxonomy" id="109894"/>
    <lineage>
        <taxon>Eukaryota</taxon>
        <taxon>Fungi</taxon>
        <taxon>Fungi incertae sedis</taxon>
        <taxon>Chytridiomycota</taxon>
        <taxon>Chytridiomycota incertae sedis</taxon>
        <taxon>Chytridiomycetes</taxon>
        <taxon>Spizellomycetales</taxon>
        <taxon>Powellomycetaceae</taxon>
        <taxon>Geranomyces</taxon>
    </lineage>
</organism>
<proteinExistence type="predicted"/>
<dbReference type="GO" id="GO:0046872">
    <property type="term" value="F:metal ion binding"/>
    <property type="evidence" value="ECO:0007669"/>
    <property type="project" value="UniProtKB-KW"/>
</dbReference>
<dbReference type="EMBL" id="JADGJQ010000001">
    <property type="protein sequence ID" value="KAJ3185614.1"/>
    <property type="molecule type" value="Genomic_DNA"/>
</dbReference>
<keyword evidence="4" id="KW-0440">LIM domain</keyword>
<dbReference type="GO" id="GO:0051056">
    <property type="term" value="P:regulation of small GTPase mediated signal transduction"/>
    <property type="evidence" value="ECO:0007669"/>
    <property type="project" value="TreeGrafter"/>
</dbReference>
<dbReference type="CDD" id="cd09391">
    <property type="entry name" value="LIM1_Lrg1p_like"/>
    <property type="match status" value="1"/>
</dbReference>
<dbReference type="AlphaFoldDB" id="A0AAD5TV54"/>
<dbReference type="GO" id="GO:0005737">
    <property type="term" value="C:cytoplasm"/>
    <property type="evidence" value="ECO:0007669"/>
    <property type="project" value="TreeGrafter"/>
</dbReference>
<protein>
    <recommendedName>
        <fullName evidence="10">RhoGAP-domain-containing protein</fullName>
    </recommendedName>
</protein>
<keyword evidence="1" id="KW-0343">GTPase activation</keyword>
<evidence type="ECO:0000313" key="9">
    <source>
        <dbReference type="Proteomes" id="UP001212152"/>
    </source>
</evidence>
<feature type="domain" description="Rho-GAP" evidence="7">
    <location>
        <begin position="634"/>
        <end position="835"/>
    </location>
</feature>
<dbReference type="SMART" id="SM00132">
    <property type="entry name" value="LIM"/>
    <property type="match status" value="3"/>
</dbReference>
<dbReference type="InterPro" id="IPR008936">
    <property type="entry name" value="Rho_GTPase_activation_prot"/>
</dbReference>
<keyword evidence="3 4" id="KW-0862">Zinc</keyword>
<evidence type="ECO:0000259" key="6">
    <source>
        <dbReference type="PROSITE" id="PS50023"/>
    </source>
</evidence>
<comment type="caution">
    <text evidence="8">The sequence shown here is derived from an EMBL/GenBank/DDBJ whole genome shotgun (WGS) entry which is preliminary data.</text>
</comment>
<accession>A0AAD5TV54</accession>
<dbReference type="PROSITE" id="PS50238">
    <property type="entry name" value="RHOGAP"/>
    <property type="match status" value="1"/>
</dbReference>
<dbReference type="SUPFAM" id="SSF57716">
    <property type="entry name" value="Glucocorticoid receptor-like (DNA-binding domain)"/>
    <property type="match status" value="3"/>
</dbReference>
<evidence type="ECO:0000256" key="2">
    <source>
        <dbReference type="ARBA" id="ARBA00022723"/>
    </source>
</evidence>
<dbReference type="PROSITE" id="PS00478">
    <property type="entry name" value="LIM_DOMAIN_1"/>
    <property type="match status" value="2"/>
</dbReference>
<name>A0AAD5TV54_9FUNG</name>
<feature type="compositionally biased region" description="Polar residues" evidence="5">
    <location>
        <begin position="852"/>
        <end position="881"/>
    </location>
</feature>
<dbReference type="PANTHER" id="PTHR14963:SF7">
    <property type="entry name" value="RHO GTPASE-ACTIVATING PROTEIN 19"/>
    <property type="match status" value="1"/>
</dbReference>
<sequence length="921" mass="101582">MAGQAATPSDYDPSSAIIPSICSHCGLSIDGQFVRALNGHYHLDCFRCQDCQQVVAEKFFPLPGPDGQKHFFCEKDYFRRLDLLCAKCGGALRGAHIDALGKKYHLEHFTCTVCPTVFRQHDSYYEQEGNVYCQLHYSFLFAAKCGGCKTAVLKSFVETNKGSTVDKWHPECYMIYKLWNVTLDPATTQAPDVMPPKVDKAEVAAHQAIAEKASRILHVLSVYEESSAECISSISEMLIRFSHEKRQEGVVQAATFVSHIAALFLVIDDIELKLVSFGDGTGLQHSKEPKQLTKKIVHFFSLLSYVQQDPEENRQEATKEMISVVTSLAHTLKILIRAALNGALKLEREHNIDTAVLDFLDRLASSEWQTGQSRVIDDCGPGETPELCTQCGQSVEEECVSYEYRRWHASCLRCAVDGQDLRALVQEATFDPASDKCYCAKHSPEGARKGFKRVTQLEQYIFLLRAALKRLCALLNIDFNTLSQLDATESAVSSAGDVSATRESAVSESRDPSVIASSNEQLIYMDAMENMDPRVRPGGGLNASSPGPRNGVDRDGVRNGGTVDQDTPSLLDLSGLDHWAVRQLAAQALHPLVADHFTLSELMDVACARKQSVWGRMVEALRKPAKTKEGTFGVSLEVLVERHGIDTDLGPRPGQLRIPVLLDSCIKALHGMDLTVEGIFRKNGNIRNLKTISDDIDRDPQSVDLKDNHSVQVAALLKKFLRDMPEPLLTFKLHKLFVRTQVMAGTARRKEALHYVCCMLPKPNLDFLSVLAYFLRHVADFAEIDDHGNKMGLDNLATVITPNVLYSKSKNAADDENVLAIEAVKMILMYQDELWVLPQVISERLKTDTGERSSSSRNGQDNGAHSATSGGIPTRSFSVSKRSGDDSVPARNVIVTPTSAGQGTGVATRIETAGVGGHDRR</sequence>
<dbReference type="PROSITE" id="PS50023">
    <property type="entry name" value="LIM_DOMAIN_2"/>
    <property type="match status" value="3"/>
</dbReference>
<evidence type="ECO:0000256" key="4">
    <source>
        <dbReference type="PROSITE-ProRule" id="PRU00125"/>
    </source>
</evidence>
<dbReference type="InterPro" id="IPR001781">
    <property type="entry name" value="Znf_LIM"/>
</dbReference>
<dbReference type="Gene3D" id="1.10.555.10">
    <property type="entry name" value="Rho GTPase activation protein"/>
    <property type="match status" value="1"/>
</dbReference>
<reference evidence="8" key="1">
    <citation type="submission" date="2020-05" db="EMBL/GenBank/DDBJ databases">
        <title>Phylogenomic resolution of chytrid fungi.</title>
        <authorList>
            <person name="Stajich J.E."/>
            <person name="Amses K."/>
            <person name="Simmons R."/>
            <person name="Seto K."/>
            <person name="Myers J."/>
            <person name="Bonds A."/>
            <person name="Quandt C.A."/>
            <person name="Barry K."/>
            <person name="Liu P."/>
            <person name="Grigoriev I."/>
            <person name="Longcore J.E."/>
            <person name="James T.Y."/>
        </authorList>
    </citation>
    <scope>NUCLEOTIDE SEQUENCE</scope>
    <source>
        <strain evidence="8">JEL0379</strain>
    </source>
</reference>
<keyword evidence="9" id="KW-1185">Reference proteome</keyword>
<dbReference type="Pfam" id="PF00620">
    <property type="entry name" value="RhoGAP"/>
    <property type="match status" value="1"/>
</dbReference>
<dbReference type="Gene3D" id="2.10.110.10">
    <property type="entry name" value="Cysteine Rich Protein"/>
    <property type="match status" value="3"/>
</dbReference>